<keyword evidence="4" id="KW-0028">Amino-acid biosynthesis</keyword>
<evidence type="ECO:0000313" key="10">
    <source>
        <dbReference type="Proteomes" id="UP000186940"/>
    </source>
</evidence>
<comment type="caution">
    <text evidence="9">The sequence shown here is derived from an EMBL/GenBank/DDBJ whole genome shotgun (WGS) entry which is preliminary data.</text>
</comment>
<evidence type="ECO:0000256" key="6">
    <source>
        <dbReference type="ARBA" id="ARBA00022801"/>
    </source>
</evidence>
<dbReference type="Gene3D" id="3.40.50.1000">
    <property type="entry name" value="HAD superfamily/HAD-like"/>
    <property type="match status" value="1"/>
</dbReference>
<dbReference type="EMBL" id="LYOS01000001">
    <property type="protein sequence ID" value="OFV68444.1"/>
    <property type="molecule type" value="Genomic_DNA"/>
</dbReference>
<dbReference type="SUPFAM" id="SSF56784">
    <property type="entry name" value="HAD-like"/>
    <property type="match status" value="1"/>
</dbReference>
<dbReference type="AlphaFoldDB" id="A0A1F2PBN9"/>
<dbReference type="InterPro" id="IPR036412">
    <property type="entry name" value="HAD-like_sf"/>
</dbReference>
<evidence type="ECO:0000313" key="9">
    <source>
        <dbReference type="EMBL" id="OFV68444.1"/>
    </source>
</evidence>
<dbReference type="Proteomes" id="UP000186940">
    <property type="component" value="Unassembled WGS sequence"/>
</dbReference>
<organism evidence="9 10">
    <name type="scientific">Candidatus Syntropharchaeum caldarium</name>
    <dbReference type="NCBI Taxonomy" id="1838285"/>
    <lineage>
        <taxon>Archaea</taxon>
        <taxon>Methanobacteriati</taxon>
        <taxon>Methanobacteriota</taxon>
        <taxon>Stenosarchaea group</taxon>
        <taxon>Methanomicrobia</taxon>
        <taxon>Methanosarcinales</taxon>
        <taxon>ANME-2 cluster</taxon>
        <taxon>Candidatus Syntropharchaeum</taxon>
    </lineage>
</organism>
<dbReference type="GO" id="GO:0036424">
    <property type="term" value="F:L-phosphoserine phosphatase activity"/>
    <property type="evidence" value="ECO:0007669"/>
    <property type="project" value="TreeGrafter"/>
</dbReference>
<evidence type="ECO:0000256" key="5">
    <source>
        <dbReference type="ARBA" id="ARBA00022723"/>
    </source>
</evidence>
<dbReference type="InterPro" id="IPR023214">
    <property type="entry name" value="HAD_sf"/>
</dbReference>
<dbReference type="GO" id="GO:0000287">
    <property type="term" value="F:magnesium ion binding"/>
    <property type="evidence" value="ECO:0007669"/>
    <property type="project" value="TreeGrafter"/>
</dbReference>
<gene>
    <name evidence="9" type="ORF">SCAL_000120</name>
</gene>
<evidence type="ECO:0000256" key="7">
    <source>
        <dbReference type="ARBA" id="ARBA00022842"/>
    </source>
</evidence>
<evidence type="ECO:0000256" key="3">
    <source>
        <dbReference type="ARBA" id="ARBA00012640"/>
    </source>
</evidence>
<evidence type="ECO:0000256" key="2">
    <source>
        <dbReference type="ARBA" id="ARBA00005135"/>
    </source>
</evidence>
<protein>
    <recommendedName>
        <fullName evidence="3">phosphoserine phosphatase</fullName>
        <ecNumber evidence="3">3.1.3.3</ecNumber>
    </recommendedName>
</protein>
<dbReference type="GO" id="GO:0006564">
    <property type="term" value="P:L-serine biosynthetic process"/>
    <property type="evidence" value="ECO:0007669"/>
    <property type="project" value="UniProtKB-KW"/>
</dbReference>
<evidence type="ECO:0000256" key="1">
    <source>
        <dbReference type="ARBA" id="ARBA00001946"/>
    </source>
</evidence>
<dbReference type="InterPro" id="IPR050582">
    <property type="entry name" value="HAD-like_SerB"/>
</dbReference>
<dbReference type="STRING" id="1838285.SCAL_000120"/>
<sequence>MKPRLICFDLEGPLSPQDNAYEVISLIPGGREFFEVISRYDDLLTLEEREGYEPGDTLALIAPFLIYHRITPEDIYNVSSTARIVDGAAELITHLREEGWNIRIISTSYSEHAYNIGAKLGVPPEDIACTELDLERIASDLGEDELELIADFWVVIQEKKDDEDSIMELLDRFFFKILPDTRYGNPLDRVKVIGGSRKVDAARKFAKDLGLTLGEIMVVGDSITDFKMLAAVRDAGGVAVAFNANMYALPYANFALATYDMRALDLLCCEFPDKSEMIKIASNWGKISKEFKGVDLTASQLHYLSKHDDNLLKEVASIHAEFRKAVRGRASILG</sequence>
<name>A0A1F2PBN9_9EURY</name>
<keyword evidence="5" id="KW-0479">Metal-binding</keyword>
<keyword evidence="8" id="KW-0718">Serine biosynthesis</keyword>
<proteinExistence type="predicted"/>
<dbReference type="Gene3D" id="1.10.3870.10">
    <property type="entry name" value="AF1437-like domain superfamily"/>
    <property type="match status" value="1"/>
</dbReference>
<dbReference type="Pfam" id="PF00702">
    <property type="entry name" value="Hydrolase"/>
    <property type="match status" value="1"/>
</dbReference>
<reference evidence="9" key="1">
    <citation type="submission" date="2016-05" db="EMBL/GenBank/DDBJ databases">
        <title>Microbial consortia oxidize butane by reversing methanogenesis.</title>
        <authorList>
            <person name="Laso-Perez R."/>
            <person name="Richter M."/>
            <person name="Wegener G."/>
            <person name="Musat F."/>
        </authorList>
    </citation>
    <scope>NUCLEOTIDE SEQUENCE [LARGE SCALE GENOMIC DNA]</scope>
    <source>
        <strain evidence="9">BOX2</strain>
    </source>
</reference>
<accession>A0A1F2PBN9</accession>
<keyword evidence="6" id="KW-0378">Hydrolase</keyword>
<evidence type="ECO:0000256" key="4">
    <source>
        <dbReference type="ARBA" id="ARBA00022605"/>
    </source>
</evidence>
<comment type="pathway">
    <text evidence="2">Amino-acid biosynthesis; L-serine biosynthesis; L-serine from 3-phospho-D-glycerate: step 3/3.</text>
</comment>
<dbReference type="PANTHER" id="PTHR43344:SF2">
    <property type="entry name" value="PHOSPHOSERINE PHOSPHATASE"/>
    <property type="match status" value="1"/>
</dbReference>
<keyword evidence="10" id="KW-1185">Reference proteome</keyword>
<evidence type="ECO:0000256" key="8">
    <source>
        <dbReference type="ARBA" id="ARBA00023299"/>
    </source>
</evidence>
<dbReference type="PANTHER" id="PTHR43344">
    <property type="entry name" value="PHOSPHOSERINE PHOSPHATASE"/>
    <property type="match status" value="1"/>
</dbReference>
<dbReference type="GO" id="GO:0005737">
    <property type="term" value="C:cytoplasm"/>
    <property type="evidence" value="ECO:0007669"/>
    <property type="project" value="TreeGrafter"/>
</dbReference>
<dbReference type="EC" id="3.1.3.3" evidence="3"/>
<keyword evidence="7" id="KW-0460">Magnesium</keyword>
<comment type="cofactor">
    <cofactor evidence="1">
        <name>Mg(2+)</name>
        <dbReference type="ChEBI" id="CHEBI:18420"/>
    </cofactor>
</comment>